<dbReference type="Proteomes" id="UP000248021">
    <property type="component" value="Unassembled WGS sequence"/>
</dbReference>
<gene>
    <name evidence="2" type="ORF">C7450_101408</name>
</gene>
<keyword evidence="1" id="KW-1133">Transmembrane helix</keyword>
<dbReference type="EMBL" id="QJJK01000001">
    <property type="protein sequence ID" value="PXW64649.1"/>
    <property type="molecule type" value="Genomic_DNA"/>
</dbReference>
<keyword evidence="1" id="KW-0472">Membrane</keyword>
<evidence type="ECO:0000256" key="1">
    <source>
        <dbReference type="SAM" id="Phobius"/>
    </source>
</evidence>
<keyword evidence="1" id="KW-0812">Transmembrane</keyword>
<evidence type="ECO:0000313" key="2">
    <source>
        <dbReference type="EMBL" id="PXW64649.1"/>
    </source>
</evidence>
<feature type="transmembrane region" description="Helical" evidence="1">
    <location>
        <begin position="12"/>
        <end position="30"/>
    </location>
</feature>
<evidence type="ECO:0000313" key="3">
    <source>
        <dbReference type="Proteomes" id="UP000248021"/>
    </source>
</evidence>
<comment type="caution">
    <text evidence="2">The sequence shown here is derived from an EMBL/GenBank/DDBJ whole genome shotgun (WGS) entry which is preliminary data.</text>
</comment>
<protein>
    <recommendedName>
        <fullName evidence="4">Heme exporter protein D</fullName>
    </recommendedName>
</protein>
<dbReference type="AlphaFoldDB" id="A0A2V3UHN6"/>
<keyword evidence="3" id="KW-1185">Reference proteome</keyword>
<reference evidence="2 3" key="1">
    <citation type="submission" date="2018-05" db="EMBL/GenBank/DDBJ databases">
        <title>Genomic Encyclopedia of Type Strains, Phase IV (KMG-IV): sequencing the most valuable type-strain genomes for metagenomic binning, comparative biology and taxonomic classification.</title>
        <authorList>
            <person name="Goeker M."/>
        </authorList>
    </citation>
    <scope>NUCLEOTIDE SEQUENCE [LARGE SCALE GENOMIC DNA]</scope>
    <source>
        <strain evidence="2 3">DSM 6462</strain>
    </source>
</reference>
<proteinExistence type="predicted"/>
<organism evidence="2 3">
    <name type="scientific">Chelatococcus asaccharovorans</name>
    <dbReference type="NCBI Taxonomy" id="28210"/>
    <lineage>
        <taxon>Bacteria</taxon>
        <taxon>Pseudomonadati</taxon>
        <taxon>Pseudomonadota</taxon>
        <taxon>Alphaproteobacteria</taxon>
        <taxon>Hyphomicrobiales</taxon>
        <taxon>Chelatococcaceae</taxon>
        <taxon>Chelatococcus</taxon>
    </lineage>
</organism>
<evidence type="ECO:0008006" key="4">
    <source>
        <dbReference type="Google" id="ProtNLM"/>
    </source>
</evidence>
<name>A0A2V3UHN6_9HYPH</name>
<sequence>MLTPGGRPAYLVYGFLLVIYFVLCWLISLVRRRREQHFTRHLTRADEGSPLPRAMTQVVPT</sequence>
<accession>A0A2V3UHN6</accession>